<reference evidence="1 2" key="1">
    <citation type="submission" date="2020-04" db="EMBL/GenBank/DDBJ databases">
        <authorList>
            <person name="De Canck E."/>
        </authorList>
    </citation>
    <scope>NUCLEOTIDE SEQUENCE [LARGE SCALE GENOMIC DNA]</scope>
    <source>
        <strain evidence="1 2">LMG 3441</strain>
    </source>
</reference>
<keyword evidence="2" id="KW-1185">Reference proteome</keyword>
<protein>
    <submittedName>
        <fullName evidence="1">Uncharacterized protein</fullName>
    </submittedName>
</protein>
<proteinExistence type="predicted"/>
<dbReference type="AlphaFoldDB" id="A0A6S6Z036"/>
<gene>
    <name evidence="1" type="ORF">LMG3441_00261</name>
</gene>
<evidence type="ECO:0000313" key="1">
    <source>
        <dbReference type="EMBL" id="CAB3655310.1"/>
    </source>
</evidence>
<accession>A0A6S6Z036</accession>
<dbReference type="RefSeq" id="WP_175168505.1">
    <property type="nucleotide sequence ID" value="NZ_CADIJQ010000001.1"/>
</dbReference>
<sequence length="207" mass="22925">MTLLNELPPPDALLIKSKALAILDAIYCQDWTMRYFSHNARWADDQQMSSMRNGEGDDYFVIHAPYGCAVKGCFSDSRAAAGGAFLDSVAQKIPARFADFMAEPAFSMEQATFVLWFEDDAAGWRAVSSRDADEGGQAALLKWLCNGPELYRSWAQEYYEVDVDPTLVSHAFNHQALSIGAIESLGIPIDRDALIADVEEIGYPWVA</sequence>
<dbReference type="EMBL" id="CADIJQ010000001">
    <property type="protein sequence ID" value="CAB3655310.1"/>
    <property type="molecule type" value="Genomic_DNA"/>
</dbReference>
<organism evidence="1 2">
    <name type="scientific">Achromobacter kerstersii</name>
    <dbReference type="NCBI Taxonomy" id="1353890"/>
    <lineage>
        <taxon>Bacteria</taxon>
        <taxon>Pseudomonadati</taxon>
        <taxon>Pseudomonadota</taxon>
        <taxon>Betaproteobacteria</taxon>
        <taxon>Burkholderiales</taxon>
        <taxon>Alcaligenaceae</taxon>
        <taxon>Achromobacter</taxon>
    </lineage>
</organism>
<evidence type="ECO:0000313" key="2">
    <source>
        <dbReference type="Proteomes" id="UP000494269"/>
    </source>
</evidence>
<dbReference type="Proteomes" id="UP000494269">
    <property type="component" value="Unassembled WGS sequence"/>
</dbReference>
<name>A0A6S6Z036_9BURK</name>